<evidence type="ECO:0000313" key="8">
    <source>
        <dbReference type="Proteomes" id="UP000249739"/>
    </source>
</evidence>
<dbReference type="PANTHER" id="PTHR12219">
    <property type="entry name" value="NADH-UBIQUINONE OXIDOREDUCTASE"/>
    <property type="match status" value="1"/>
</dbReference>
<dbReference type="Pfam" id="PF04800">
    <property type="entry name" value="NDUS4"/>
    <property type="match status" value="1"/>
</dbReference>
<name>A0A2W5HPM2_9BACT</name>
<organism evidence="7 8">
    <name type="scientific">Micavibrio aeruginosavorus</name>
    <dbReference type="NCBI Taxonomy" id="349221"/>
    <lineage>
        <taxon>Bacteria</taxon>
        <taxon>Pseudomonadati</taxon>
        <taxon>Bdellovibrionota</taxon>
        <taxon>Bdellovibrionia</taxon>
        <taxon>Bdellovibrionales</taxon>
        <taxon>Pseudobdellovibrionaceae</taxon>
        <taxon>Micavibrio</taxon>
    </lineage>
</organism>
<keyword evidence="5" id="KW-0249">Electron transport</keyword>
<evidence type="ECO:0000256" key="3">
    <source>
        <dbReference type="ARBA" id="ARBA00022660"/>
    </source>
</evidence>
<evidence type="ECO:0000256" key="1">
    <source>
        <dbReference type="ARBA" id="ARBA00004370"/>
    </source>
</evidence>
<evidence type="ECO:0000313" key="7">
    <source>
        <dbReference type="EMBL" id="PZP55709.1"/>
    </source>
</evidence>
<protein>
    <submittedName>
        <fullName evidence="7">Oxidoreductase</fullName>
    </submittedName>
</protein>
<evidence type="ECO:0000256" key="2">
    <source>
        <dbReference type="ARBA" id="ARBA00022448"/>
    </source>
</evidence>
<dbReference type="Proteomes" id="UP000249739">
    <property type="component" value="Unassembled WGS sequence"/>
</dbReference>
<dbReference type="PANTHER" id="PTHR12219:SF8">
    <property type="entry name" value="NADH DEHYDROGENASE [UBIQUINONE] IRON-SULFUR PROTEIN 4, MITOCHONDRIAL"/>
    <property type="match status" value="1"/>
</dbReference>
<comment type="caution">
    <text evidence="7">The sequence shown here is derived from an EMBL/GenBank/DDBJ whole genome shotgun (WGS) entry which is preliminary data.</text>
</comment>
<dbReference type="InterPro" id="IPR006885">
    <property type="entry name" value="NADH_UbQ_FeS_4_mit-like"/>
</dbReference>
<dbReference type="EMBL" id="QFOT01000054">
    <property type="protein sequence ID" value="PZP55709.1"/>
    <property type="molecule type" value="Genomic_DNA"/>
</dbReference>
<sequence>MNVKIYSPSRNVMQSGRGRVGGWVLEYELETARGPETLMGWTASGDTLNQVRLKFATAEDAIAFALGKGWAYTVLPVQDRIVKPRNYVDNFKYIPPETETRS</sequence>
<proteinExistence type="predicted"/>
<keyword evidence="6" id="KW-0472">Membrane</keyword>
<evidence type="ECO:0000256" key="6">
    <source>
        <dbReference type="ARBA" id="ARBA00023136"/>
    </source>
</evidence>
<dbReference type="Gene3D" id="3.30.160.190">
    <property type="entry name" value="atu1810 like domain"/>
    <property type="match status" value="1"/>
</dbReference>
<keyword evidence="3" id="KW-0679">Respiratory chain</keyword>
<keyword evidence="4" id="KW-0809">Transit peptide</keyword>
<evidence type="ECO:0000256" key="5">
    <source>
        <dbReference type="ARBA" id="ARBA00022982"/>
    </source>
</evidence>
<dbReference type="AlphaFoldDB" id="A0A2W5HPM2"/>
<gene>
    <name evidence="7" type="ORF">DI586_05995</name>
</gene>
<evidence type="ECO:0000256" key="4">
    <source>
        <dbReference type="ARBA" id="ARBA00022946"/>
    </source>
</evidence>
<accession>A0A2W5HPM2</accession>
<dbReference type="InterPro" id="IPR038532">
    <property type="entry name" value="NDUFS4-like_sf"/>
</dbReference>
<dbReference type="GO" id="GO:0022900">
    <property type="term" value="P:electron transport chain"/>
    <property type="evidence" value="ECO:0007669"/>
    <property type="project" value="InterPro"/>
</dbReference>
<keyword evidence="2" id="KW-0813">Transport</keyword>
<dbReference type="GO" id="GO:0016020">
    <property type="term" value="C:membrane"/>
    <property type="evidence" value="ECO:0007669"/>
    <property type="project" value="UniProtKB-SubCell"/>
</dbReference>
<reference evidence="7 8" key="1">
    <citation type="submission" date="2017-08" db="EMBL/GenBank/DDBJ databases">
        <title>Infants hospitalized years apart are colonized by the same room-sourced microbial strains.</title>
        <authorList>
            <person name="Brooks B."/>
            <person name="Olm M.R."/>
            <person name="Firek B.A."/>
            <person name="Baker R."/>
            <person name="Thomas B.C."/>
            <person name="Morowitz M.J."/>
            <person name="Banfield J.F."/>
        </authorList>
    </citation>
    <scope>NUCLEOTIDE SEQUENCE [LARGE SCALE GENOMIC DNA]</scope>
    <source>
        <strain evidence="7">S2_006_000_R2_64</strain>
    </source>
</reference>
<comment type="subcellular location">
    <subcellularLocation>
        <location evidence="1">Membrane</location>
    </subcellularLocation>
</comment>